<dbReference type="InterPro" id="IPR005135">
    <property type="entry name" value="Endo/exonuclease/phosphatase"/>
</dbReference>
<evidence type="ECO:0000313" key="2">
    <source>
        <dbReference type="EMBL" id="KAJ8928716.1"/>
    </source>
</evidence>
<dbReference type="PANTHER" id="PTHR33273:SF4">
    <property type="entry name" value="ENDONUCLEASE_EXONUCLEASE_PHOSPHATASE DOMAIN-CONTAINING PROTEIN"/>
    <property type="match status" value="1"/>
</dbReference>
<dbReference type="EMBL" id="JANEYF010005291">
    <property type="protein sequence ID" value="KAJ8928716.1"/>
    <property type="molecule type" value="Genomic_DNA"/>
</dbReference>
<comment type="caution">
    <text evidence="2">The sequence shown here is derived from an EMBL/GenBank/DDBJ whole genome shotgun (WGS) entry which is preliminary data.</text>
</comment>
<organism evidence="2 3">
    <name type="scientific">Rhamnusium bicolor</name>
    <dbReference type="NCBI Taxonomy" id="1586634"/>
    <lineage>
        <taxon>Eukaryota</taxon>
        <taxon>Metazoa</taxon>
        <taxon>Ecdysozoa</taxon>
        <taxon>Arthropoda</taxon>
        <taxon>Hexapoda</taxon>
        <taxon>Insecta</taxon>
        <taxon>Pterygota</taxon>
        <taxon>Neoptera</taxon>
        <taxon>Endopterygota</taxon>
        <taxon>Coleoptera</taxon>
        <taxon>Polyphaga</taxon>
        <taxon>Cucujiformia</taxon>
        <taxon>Chrysomeloidea</taxon>
        <taxon>Cerambycidae</taxon>
        <taxon>Lepturinae</taxon>
        <taxon>Rhagiini</taxon>
        <taxon>Rhamnusium</taxon>
    </lineage>
</organism>
<proteinExistence type="predicted"/>
<dbReference type="Pfam" id="PF14529">
    <property type="entry name" value="Exo_endo_phos_2"/>
    <property type="match status" value="1"/>
</dbReference>
<dbReference type="SUPFAM" id="SSF56219">
    <property type="entry name" value="DNase I-like"/>
    <property type="match status" value="1"/>
</dbReference>
<feature type="domain" description="Endonuclease/exonuclease/phosphatase" evidence="1">
    <location>
        <begin position="85"/>
        <end position="203"/>
    </location>
</feature>
<reference evidence="2" key="1">
    <citation type="journal article" date="2023" name="Insect Mol. Biol.">
        <title>Genome sequencing provides insights into the evolution of gene families encoding plant cell wall-degrading enzymes in longhorned beetles.</title>
        <authorList>
            <person name="Shin N.R."/>
            <person name="Okamura Y."/>
            <person name="Kirsch R."/>
            <person name="Pauchet Y."/>
        </authorList>
    </citation>
    <scope>NUCLEOTIDE SEQUENCE</scope>
    <source>
        <strain evidence="2">RBIC_L_NR</strain>
    </source>
</reference>
<keyword evidence="3" id="KW-1185">Reference proteome</keyword>
<dbReference type="GO" id="GO:0003824">
    <property type="term" value="F:catalytic activity"/>
    <property type="evidence" value="ECO:0007669"/>
    <property type="project" value="InterPro"/>
</dbReference>
<dbReference type="Gene3D" id="3.60.10.10">
    <property type="entry name" value="Endonuclease/exonuclease/phosphatase"/>
    <property type="match status" value="1"/>
</dbReference>
<evidence type="ECO:0000259" key="1">
    <source>
        <dbReference type="Pfam" id="PF14529"/>
    </source>
</evidence>
<dbReference type="Proteomes" id="UP001162156">
    <property type="component" value="Unassembled WGS sequence"/>
</dbReference>
<dbReference type="CDD" id="cd09077">
    <property type="entry name" value="R1-I-EN"/>
    <property type="match status" value="1"/>
</dbReference>
<accession>A0AAV8WRC5</accession>
<dbReference type="InterPro" id="IPR036691">
    <property type="entry name" value="Endo/exonu/phosph_ase_sf"/>
</dbReference>
<evidence type="ECO:0000313" key="3">
    <source>
        <dbReference type="Proteomes" id="UP001162156"/>
    </source>
</evidence>
<dbReference type="PANTHER" id="PTHR33273">
    <property type="entry name" value="DOMAIN-CONTAINING PROTEIN, PUTATIVE-RELATED"/>
    <property type="match status" value="1"/>
</dbReference>
<sequence>MKMKFLQINTNRSRPAHDLALATANKINAGIIAISEPNKNAVKNRKDWILDEHLDTAIKVLDRRLVIKGQGYGHGFTFVETASFTVYSCYASPNRDLEDLDEILFEIGRKIRTNKEKAIVMGDFNAKSIQWGMNVTDERGRVLTEWMAENDLICVNEGSAPTFHRNEYSSILDLTLTTDNNKNKVTKWEVSDKETLSDHNYIIFEVTDKQQKRCNVTQNKGWQMTSLNKQTLQQLLNDTDITQEVGVSPAEDFSETLTQICDRTMSKRKYNARRPPAYWWSDEIAELRRECLRKKRECTRNARRNLPEVNLHLREEYKSSKKGCEIVSRQLKKYAGKVCVIK</sequence>
<protein>
    <recommendedName>
        <fullName evidence="1">Endonuclease/exonuclease/phosphatase domain-containing protein</fullName>
    </recommendedName>
</protein>
<name>A0AAV8WRC5_9CUCU</name>
<dbReference type="AlphaFoldDB" id="A0AAV8WRC5"/>
<gene>
    <name evidence="2" type="ORF">NQ314_018681</name>
</gene>